<accession>A0A1G6I252</accession>
<dbReference type="GO" id="GO:0005737">
    <property type="term" value="C:cytoplasm"/>
    <property type="evidence" value="ECO:0007669"/>
    <property type="project" value="UniProtKB-ARBA"/>
</dbReference>
<evidence type="ECO:0000256" key="3">
    <source>
        <dbReference type="ARBA" id="ARBA00023315"/>
    </source>
</evidence>
<dbReference type="PANTHER" id="PTHR43853:SF11">
    <property type="entry name" value="3-KETOACYL-COA THIOLASE FADA"/>
    <property type="match status" value="1"/>
</dbReference>
<dbReference type="Pfam" id="PF02803">
    <property type="entry name" value="Thiolase_C"/>
    <property type="match status" value="1"/>
</dbReference>
<dbReference type="InterPro" id="IPR002155">
    <property type="entry name" value="Thiolase"/>
</dbReference>
<keyword evidence="8" id="KW-1185">Reference proteome</keyword>
<protein>
    <submittedName>
        <fullName evidence="7">3-ketoacyl-CoA thiolase</fullName>
    </submittedName>
</protein>
<name>A0A1G6I252_9GAMM</name>
<dbReference type="InterPro" id="IPR050215">
    <property type="entry name" value="Thiolase-like_sf_Thiolase"/>
</dbReference>
<evidence type="ECO:0000256" key="2">
    <source>
        <dbReference type="ARBA" id="ARBA00022679"/>
    </source>
</evidence>
<evidence type="ECO:0000256" key="4">
    <source>
        <dbReference type="RuleBase" id="RU003557"/>
    </source>
</evidence>
<dbReference type="Gene3D" id="3.40.47.10">
    <property type="match status" value="2"/>
</dbReference>
<dbReference type="STRING" id="1219383.SAMN05421733_107179"/>
<comment type="similarity">
    <text evidence="1 4">Belongs to the thiolase-like superfamily. Thiolase family.</text>
</comment>
<dbReference type="OrthoDB" id="8951704at2"/>
<dbReference type="Pfam" id="PF00108">
    <property type="entry name" value="Thiolase_N"/>
    <property type="match status" value="1"/>
</dbReference>
<dbReference type="CDD" id="cd00751">
    <property type="entry name" value="thiolase"/>
    <property type="match status" value="1"/>
</dbReference>
<dbReference type="InterPro" id="IPR020616">
    <property type="entry name" value="Thiolase_N"/>
</dbReference>
<keyword evidence="3 4" id="KW-0012">Acyltransferase</keyword>
<gene>
    <name evidence="7" type="ORF">SAMN05421733_107179</name>
</gene>
<feature type="domain" description="Thiolase C-terminal" evidence="6">
    <location>
        <begin position="264"/>
        <end position="387"/>
    </location>
</feature>
<dbReference type="GO" id="GO:0010124">
    <property type="term" value="P:phenylacetate catabolic process"/>
    <property type="evidence" value="ECO:0007669"/>
    <property type="project" value="TreeGrafter"/>
</dbReference>
<dbReference type="SUPFAM" id="SSF53901">
    <property type="entry name" value="Thiolase-like"/>
    <property type="match status" value="2"/>
</dbReference>
<evidence type="ECO:0000259" key="5">
    <source>
        <dbReference type="Pfam" id="PF00108"/>
    </source>
</evidence>
<dbReference type="InterPro" id="IPR016039">
    <property type="entry name" value="Thiolase-like"/>
</dbReference>
<feature type="domain" description="Thiolase N-terminal" evidence="5">
    <location>
        <begin position="9"/>
        <end position="255"/>
    </location>
</feature>
<dbReference type="AlphaFoldDB" id="A0A1G6I252"/>
<dbReference type="PANTHER" id="PTHR43853">
    <property type="entry name" value="3-KETOACYL-COA THIOLASE, PEROXISOMAL"/>
    <property type="match status" value="1"/>
</dbReference>
<dbReference type="Proteomes" id="UP000242501">
    <property type="component" value="Unassembled WGS sequence"/>
</dbReference>
<evidence type="ECO:0000259" key="6">
    <source>
        <dbReference type="Pfam" id="PF02803"/>
    </source>
</evidence>
<organism evidence="7 8">
    <name type="scientific">Acinetobacter boissieri</name>
    <dbReference type="NCBI Taxonomy" id="1219383"/>
    <lineage>
        <taxon>Bacteria</taxon>
        <taxon>Pseudomonadati</taxon>
        <taxon>Pseudomonadota</taxon>
        <taxon>Gammaproteobacteria</taxon>
        <taxon>Moraxellales</taxon>
        <taxon>Moraxellaceae</taxon>
        <taxon>Acinetobacter</taxon>
    </lineage>
</organism>
<proteinExistence type="inferred from homology"/>
<dbReference type="NCBIfam" id="TIGR01930">
    <property type="entry name" value="AcCoA-C-Actrans"/>
    <property type="match status" value="1"/>
</dbReference>
<dbReference type="GO" id="GO:0006635">
    <property type="term" value="P:fatty acid beta-oxidation"/>
    <property type="evidence" value="ECO:0007669"/>
    <property type="project" value="TreeGrafter"/>
</dbReference>
<evidence type="ECO:0000313" key="7">
    <source>
        <dbReference type="EMBL" id="SDC00617.1"/>
    </source>
</evidence>
<dbReference type="GO" id="GO:0003988">
    <property type="term" value="F:acetyl-CoA C-acyltransferase activity"/>
    <property type="evidence" value="ECO:0007669"/>
    <property type="project" value="TreeGrafter"/>
</dbReference>
<evidence type="ECO:0000313" key="8">
    <source>
        <dbReference type="Proteomes" id="UP000242501"/>
    </source>
</evidence>
<dbReference type="InterPro" id="IPR020617">
    <property type="entry name" value="Thiolase_C"/>
</dbReference>
<evidence type="ECO:0000256" key="1">
    <source>
        <dbReference type="ARBA" id="ARBA00010982"/>
    </source>
</evidence>
<dbReference type="RefSeq" id="WP_092748719.1">
    <property type="nucleotide sequence ID" value="NZ_FMYL01000007.1"/>
</dbReference>
<dbReference type="PIRSF" id="PIRSF000429">
    <property type="entry name" value="Ac-CoA_Ac_transf"/>
    <property type="match status" value="1"/>
</dbReference>
<sequence>MSKIKPHDVVIVDCARSAITPAHHGQFQQLHPEQLGARLLASLLQRHTFDRNDIDGLILGCAYPEQQQSQNIARRIGLLTQLPVEVPAHCISAFTGSSMQALHHATAQIMAAQAQVFLLGGLEHVRPKTSETLACNEASKFYPSMAQHSAYSHDLLAKMYDISKEEQDEMAFASHQKVQLAQQRGLFKSQIIALEGQLSDGTASICTEDTYTHTDLALSDIKQHTPISDLPHASFSLGNSALPASGASGMLVMSQHYAQQCGLKARAVIRANTVASCDPAISPFALVSATQKALNKANMTAKDIQQFEIHEASASQYLTAIRALDISKQQDCINSYGGAIALGDASGATGLQLITSLLHAMEQHDRQFGLASLAIPLGQGMCTIIERI</sequence>
<dbReference type="EMBL" id="FMYL01000007">
    <property type="protein sequence ID" value="SDC00617.1"/>
    <property type="molecule type" value="Genomic_DNA"/>
</dbReference>
<reference evidence="8" key="1">
    <citation type="submission" date="2016-09" db="EMBL/GenBank/DDBJ databases">
        <authorList>
            <person name="Varghese N."/>
            <person name="Submissions S."/>
        </authorList>
    </citation>
    <scope>NUCLEOTIDE SEQUENCE [LARGE SCALE GENOMIC DNA]</scope>
    <source>
        <strain evidence="8">ANC 4422</strain>
    </source>
</reference>
<keyword evidence="2 4" id="KW-0808">Transferase</keyword>